<dbReference type="EMBL" id="JAYJLD010000022">
    <property type="protein sequence ID" value="MEB3102814.1"/>
    <property type="molecule type" value="Genomic_DNA"/>
</dbReference>
<dbReference type="RefSeq" id="WP_371754936.1">
    <property type="nucleotide sequence ID" value="NZ_JAYJLD010000022.1"/>
</dbReference>
<comment type="caution">
    <text evidence="1">The sequence shown here is derived from an EMBL/GenBank/DDBJ whole genome shotgun (WGS) entry which is preliminary data.</text>
</comment>
<dbReference type="Proteomes" id="UP001310386">
    <property type="component" value="Unassembled WGS sequence"/>
</dbReference>
<keyword evidence="2" id="KW-1185">Reference proteome</keyword>
<evidence type="ECO:0008006" key="3">
    <source>
        <dbReference type="Google" id="ProtNLM"/>
    </source>
</evidence>
<reference evidence="1" key="1">
    <citation type="submission" date="2023-12" db="EMBL/GenBank/DDBJ databases">
        <title>Fervidustalea candida gen. nov., sp. nov., a novel member of the family Paenibacillaceae isolated from a geothermal area.</title>
        <authorList>
            <person name="Li W.-J."/>
            <person name="Jiao J.-Y."/>
            <person name="Chen Y."/>
        </authorList>
    </citation>
    <scope>NUCLEOTIDE SEQUENCE</scope>
    <source>
        <strain evidence="1">SYSU GA230002</strain>
    </source>
</reference>
<accession>A0ABU5ZJX4</accession>
<dbReference type="PROSITE" id="PS51257">
    <property type="entry name" value="PROKAR_LIPOPROTEIN"/>
    <property type="match status" value="1"/>
</dbReference>
<evidence type="ECO:0000313" key="1">
    <source>
        <dbReference type="EMBL" id="MEB3102814.1"/>
    </source>
</evidence>
<sequence length="254" mass="28777">MNHRIGNAGSGMFRLLKHVLFIALFGVMLGTLAGCMYPDNLRKENQIPPRDQLFIVQHAIDEFHKATGVLPIINSTMDTPLYEKYKIDFKKLMENQYLSSIPANAYEQGGTNIYVLVNPELKPEVKLMDLISYQDVGDIQKAVDAYRSAHENQLPTGQPVAPGFYLPDFGKMGMKQGQIRSVYSHGYLSLLLHRSGEVVIDYAPEIMQIMNKKGIASPPPDTDLRTYLVDNSFFVPVKSFPYYWKNNEPVVSER</sequence>
<gene>
    <name evidence="1" type="ORF">VF724_14190</name>
</gene>
<name>A0ABU5ZJX4_9BACL</name>
<protein>
    <recommendedName>
        <fullName evidence="3">DUF3939 domain-containing protein</fullName>
    </recommendedName>
</protein>
<evidence type="ECO:0000313" key="2">
    <source>
        <dbReference type="Proteomes" id="UP001310386"/>
    </source>
</evidence>
<organism evidence="1 2">
    <name type="scientific">Ferviditalea candida</name>
    <dbReference type="NCBI Taxonomy" id="3108399"/>
    <lineage>
        <taxon>Bacteria</taxon>
        <taxon>Bacillati</taxon>
        <taxon>Bacillota</taxon>
        <taxon>Bacilli</taxon>
        <taxon>Bacillales</taxon>
        <taxon>Paenibacillaceae</taxon>
        <taxon>Ferviditalea</taxon>
    </lineage>
</organism>
<proteinExistence type="predicted"/>